<dbReference type="EMBL" id="BAAAQD010000001">
    <property type="protein sequence ID" value="GAA1501206.1"/>
    <property type="molecule type" value="Genomic_DNA"/>
</dbReference>
<keyword evidence="1" id="KW-0238">DNA-binding</keyword>
<dbReference type="Proteomes" id="UP001501470">
    <property type="component" value="Unassembled WGS sequence"/>
</dbReference>
<sequence>MTRLSRRALNRALLQRQFLLERTDQAPLDVIRHLVALQAQEPNWPYVGLWSRIRGFTHTDLTGLLLDRHVVRSSLLRSTQHLAAADDFRRLRPLLQPVLDRTASSPYFRRDGDRPSTRTLMADGHALLDAGPLARRDLARGLSARHPGRDGRILAGEFELRTPLVHDPATASWGSWGNRSSVIVTTVPTDAIETAATHELIRRYLAAFGPASVADVQAWSGLTRLNRVVAEMGVALRRYTGPDGQSLLDLPDVQLPDPDVPAHARLLPAYDNALLGHADRTRIISDEDRRQVMPGRALVRPTILVDGVVRGTWSFTDGDIRLAPLRPLTAAERQDIDDEAHRMLPFLTHRDPPGPQWTAKGPPSV</sequence>
<organism evidence="1 2">
    <name type="scientific">Dactylosporangium maewongense</name>
    <dbReference type="NCBI Taxonomy" id="634393"/>
    <lineage>
        <taxon>Bacteria</taxon>
        <taxon>Bacillati</taxon>
        <taxon>Actinomycetota</taxon>
        <taxon>Actinomycetes</taxon>
        <taxon>Micromonosporales</taxon>
        <taxon>Micromonosporaceae</taxon>
        <taxon>Dactylosporangium</taxon>
    </lineage>
</organism>
<evidence type="ECO:0000313" key="2">
    <source>
        <dbReference type="Proteomes" id="UP001501470"/>
    </source>
</evidence>
<comment type="caution">
    <text evidence="1">The sequence shown here is derived from an EMBL/GenBank/DDBJ whole genome shotgun (WGS) entry which is preliminary data.</text>
</comment>
<dbReference type="InterPro" id="IPR009351">
    <property type="entry name" value="AlkZ-like"/>
</dbReference>
<accession>A0ABN1ZMT5</accession>
<evidence type="ECO:0000313" key="1">
    <source>
        <dbReference type="EMBL" id="GAA1501206.1"/>
    </source>
</evidence>
<dbReference type="GO" id="GO:0003677">
    <property type="term" value="F:DNA binding"/>
    <property type="evidence" value="ECO:0007669"/>
    <property type="project" value="UniProtKB-KW"/>
</dbReference>
<dbReference type="PANTHER" id="PTHR38479:SF2">
    <property type="entry name" value="WINGED HELIX DNA-BINDING DOMAIN-CONTAINING PROTEIN"/>
    <property type="match status" value="1"/>
</dbReference>
<protein>
    <submittedName>
        <fullName evidence="1">Winged helix DNA-binding domain-containing protein</fullName>
    </submittedName>
</protein>
<proteinExistence type="predicted"/>
<dbReference type="PANTHER" id="PTHR38479">
    <property type="entry name" value="LMO0824 PROTEIN"/>
    <property type="match status" value="1"/>
</dbReference>
<name>A0ABN1ZMT5_9ACTN</name>
<reference evidence="1 2" key="1">
    <citation type="journal article" date="2019" name="Int. J. Syst. Evol. Microbiol.">
        <title>The Global Catalogue of Microorganisms (GCM) 10K type strain sequencing project: providing services to taxonomists for standard genome sequencing and annotation.</title>
        <authorList>
            <consortium name="The Broad Institute Genomics Platform"/>
            <consortium name="The Broad Institute Genome Sequencing Center for Infectious Disease"/>
            <person name="Wu L."/>
            <person name="Ma J."/>
        </authorList>
    </citation>
    <scope>NUCLEOTIDE SEQUENCE [LARGE SCALE GENOMIC DNA]</scope>
    <source>
        <strain evidence="1 2">JCM 15933</strain>
    </source>
</reference>
<dbReference type="RefSeq" id="WP_344499859.1">
    <property type="nucleotide sequence ID" value="NZ_BAAAQD010000001.1"/>
</dbReference>
<dbReference type="Pfam" id="PF06224">
    <property type="entry name" value="AlkZ-like"/>
    <property type="match status" value="1"/>
</dbReference>
<keyword evidence="2" id="KW-1185">Reference proteome</keyword>
<gene>
    <name evidence="1" type="ORF">GCM10009827_009620</name>
</gene>